<evidence type="ECO:0000313" key="3">
    <source>
        <dbReference type="Proteomes" id="UP000789342"/>
    </source>
</evidence>
<dbReference type="InterPro" id="IPR029063">
    <property type="entry name" value="SAM-dependent_MTases_sf"/>
</dbReference>
<feature type="domain" description="Methyltransferase" evidence="1">
    <location>
        <begin position="63"/>
        <end position="155"/>
    </location>
</feature>
<proteinExistence type="predicted"/>
<organism evidence="2 3">
    <name type="scientific">Acaulospora morrowiae</name>
    <dbReference type="NCBI Taxonomy" id="94023"/>
    <lineage>
        <taxon>Eukaryota</taxon>
        <taxon>Fungi</taxon>
        <taxon>Fungi incertae sedis</taxon>
        <taxon>Mucoromycota</taxon>
        <taxon>Glomeromycotina</taxon>
        <taxon>Glomeromycetes</taxon>
        <taxon>Diversisporales</taxon>
        <taxon>Acaulosporaceae</taxon>
        <taxon>Acaulospora</taxon>
    </lineage>
</organism>
<dbReference type="OrthoDB" id="2013972at2759"/>
<dbReference type="Proteomes" id="UP000789342">
    <property type="component" value="Unassembled WGS sequence"/>
</dbReference>
<dbReference type="AlphaFoldDB" id="A0A9N8WBE0"/>
<dbReference type="CDD" id="cd02440">
    <property type="entry name" value="AdoMet_MTases"/>
    <property type="match status" value="1"/>
</dbReference>
<evidence type="ECO:0000313" key="2">
    <source>
        <dbReference type="EMBL" id="CAG8484020.1"/>
    </source>
</evidence>
<name>A0A9N8WBE0_9GLOM</name>
<keyword evidence="3" id="KW-1185">Reference proteome</keyword>
<gene>
    <name evidence="2" type="ORF">AMORRO_LOCUS2448</name>
</gene>
<dbReference type="Pfam" id="PF13649">
    <property type="entry name" value="Methyltransf_25"/>
    <property type="match status" value="1"/>
</dbReference>
<evidence type="ECO:0000259" key="1">
    <source>
        <dbReference type="Pfam" id="PF13649"/>
    </source>
</evidence>
<dbReference type="InterPro" id="IPR041698">
    <property type="entry name" value="Methyltransf_25"/>
</dbReference>
<sequence>MGNSSSKRKSAIVNNYMDFFSAKDPSLPTDERMQLGSHIIRELWGENFSSPIKDLLKKGGATVLDVGCGTGTWMFDLAADYQKSSYVGVDMVRLFPAGTEPFNVKFVNGNVLNGLPFEDGTFDFVHVQFLVFDIKEADWESIVYKELVRVLKPGGWLEISEPEFRCSKVGEVTQKFITAGTKRFSSMGVNIHIASRHLEIMSGISELTSIHHQERGYPLNKWQGKLAETGRKYMRETCGNLMQNIHGDMKIKKKKIDEMMDEMVEEWKVYEPFINIHRFFGRKLM</sequence>
<comment type="caution">
    <text evidence="2">The sequence shown here is derived from an EMBL/GenBank/DDBJ whole genome shotgun (WGS) entry which is preliminary data.</text>
</comment>
<dbReference type="Gene3D" id="3.40.50.150">
    <property type="entry name" value="Vaccinia Virus protein VP39"/>
    <property type="match status" value="1"/>
</dbReference>
<dbReference type="EMBL" id="CAJVPV010001037">
    <property type="protein sequence ID" value="CAG8484020.1"/>
    <property type="molecule type" value="Genomic_DNA"/>
</dbReference>
<dbReference type="SUPFAM" id="SSF53335">
    <property type="entry name" value="S-adenosyl-L-methionine-dependent methyltransferases"/>
    <property type="match status" value="1"/>
</dbReference>
<reference evidence="2" key="1">
    <citation type="submission" date="2021-06" db="EMBL/GenBank/DDBJ databases">
        <authorList>
            <person name="Kallberg Y."/>
            <person name="Tangrot J."/>
            <person name="Rosling A."/>
        </authorList>
    </citation>
    <scope>NUCLEOTIDE SEQUENCE</scope>
    <source>
        <strain evidence="2">CL551</strain>
    </source>
</reference>
<accession>A0A9N8WBE0</accession>
<dbReference type="PANTHER" id="PTHR43591">
    <property type="entry name" value="METHYLTRANSFERASE"/>
    <property type="match status" value="1"/>
</dbReference>
<protein>
    <submittedName>
        <fullName evidence="2">4913_t:CDS:1</fullName>
    </submittedName>
</protein>